<dbReference type="InterPro" id="IPR013792">
    <property type="entry name" value="RNA3'P_cycl/enolpyr_Trfase_a/b"/>
</dbReference>
<feature type="binding site" evidence="7">
    <location>
        <position position="143"/>
    </location>
    <ligand>
        <name>3-phosphoshikimate</name>
        <dbReference type="ChEBI" id="CHEBI:145989"/>
    </ligand>
</feature>
<comment type="subunit">
    <text evidence="7">Monomer.</text>
</comment>
<keyword evidence="3 7" id="KW-0028">Amino-acid biosynthesis</keyword>
<dbReference type="GO" id="GO:0009073">
    <property type="term" value="P:aromatic amino acid family biosynthetic process"/>
    <property type="evidence" value="ECO:0007669"/>
    <property type="project" value="UniProtKB-KW"/>
</dbReference>
<feature type="binding site" evidence="7">
    <location>
        <position position="293"/>
    </location>
    <ligand>
        <name>3-phosphoshikimate</name>
        <dbReference type="ChEBI" id="CHEBI:145989"/>
    </ligand>
</feature>
<evidence type="ECO:0000256" key="2">
    <source>
        <dbReference type="ARBA" id="ARBA00009948"/>
    </source>
</evidence>
<dbReference type="InterPro" id="IPR036968">
    <property type="entry name" value="Enolpyruvate_Tfrase_sf"/>
</dbReference>
<evidence type="ECO:0000256" key="4">
    <source>
        <dbReference type="ARBA" id="ARBA00022679"/>
    </source>
</evidence>
<gene>
    <name evidence="7 9" type="primary">aroA</name>
    <name evidence="9" type="ORF">DBW97_02890</name>
</gene>
<feature type="active site" description="Proton acceptor" evidence="7">
    <location>
        <position position="293"/>
    </location>
</feature>
<evidence type="ECO:0000256" key="1">
    <source>
        <dbReference type="ARBA" id="ARBA00004811"/>
    </source>
</evidence>
<protein>
    <recommendedName>
        <fullName evidence="7">3-phosphoshikimate 1-carboxyvinyltransferase</fullName>
        <ecNumber evidence="7">2.5.1.19</ecNumber>
    </recommendedName>
    <alternativeName>
        <fullName evidence="7">5-enolpyruvylshikimate-3-phosphate synthase</fullName>
        <shortName evidence="7">EPSP synthase</shortName>
        <shortName evidence="7">EPSPS</shortName>
    </alternativeName>
</protein>
<comment type="caution">
    <text evidence="9">The sequence shown here is derived from an EMBL/GenBank/DDBJ whole genome shotgun (WGS) entry which is preliminary data.</text>
</comment>
<dbReference type="PROSITE" id="PS00885">
    <property type="entry name" value="EPSP_SYNTHASE_2"/>
    <property type="match status" value="1"/>
</dbReference>
<dbReference type="Proteomes" id="UP000252147">
    <property type="component" value="Unassembled WGS sequence"/>
</dbReference>
<feature type="binding site" evidence="7">
    <location>
        <position position="369"/>
    </location>
    <ligand>
        <name>phosphoenolpyruvate</name>
        <dbReference type="ChEBI" id="CHEBI:58702"/>
    </ligand>
</feature>
<dbReference type="InterPro" id="IPR023193">
    <property type="entry name" value="EPSP_synthase_CS"/>
</dbReference>
<comment type="function">
    <text evidence="7">Catalyzes the transfer of the enolpyruvyl moiety of phosphoenolpyruvate (PEP) to the 5-hydroxyl of shikimate-3-phosphate (S3P) to produce enolpyruvyl shikimate-3-phosphate and inorganic phosphate.</text>
</comment>
<name>A0A368BLN1_9GAMM</name>
<evidence type="ECO:0000256" key="6">
    <source>
        <dbReference type="ARBA" id="ARBA00044633"/>
    </source>
</evidence>
<evidence type="ECO:0000256" key="7">
    <source>
        <dbReference type="HAMAP-Rule" id="MF_00210"/>
    </source>
</evidence>
<dbReference type="InterPro" id="IPR001986">
    <property type="entry name" value="Enolpyruvate_Tfrase_dom"/>
</dbReference>
<feature type="binding site" evidence="7">
    <location>
        <position position="141"/>
    </location>
    <ligand>
        <name>3-phosphoshikimate</name>
        <dbReference type="ChEBI" id="CHEBI:145989"/>
    </ligand>
</feature>
<feature type="binding site" evidence="7">
    <location>
        <position position="324"/>
    </location>
    <ligand>
        <name>phosphoenolpyruvate</name>
        <dbReference type="ChEBI" id="CHEBI:58702"/>
    </ligand>
</feature>
<dbReference type="UniPathway" id="UPA00053">
    <property type="reaction ID" value="UER00089"/>
</dbReference>
<feature type="binding site" evidence="7">
    <location>
        <position position="22"/>
    </location>
    <ligand>
        <name>phosphoenolpyruvate</name>
        <dbReference type="ChEBI" id="CHEBI:58702"/>
    </ligand>
</feature>
<comment type="subcellular location">
    <subcellularLocation>
        <location evidence="7">Cytoplasm</location>
    </subcellularLocation>
</comment>
<evidence type="ECO:0000256" key="3">
    <source>
        <dbReference type="ARBA" id="ARBA00022605"/>
    </source>
</evidence>
<dbReference type="GO" id="GO:0005737">
    <property type="term" value="C:cytoplasm"/>
    <property type="evidence" value="ECO:0007669"/>
    <property type="project" value="UniProtKB-SubCell"/>
</dbReference>
<dbReference type="AlphaFoldDB" id="A0A368BLN1"/>
<dbReference type="GO" id="GO:0003866">
    <property type="term" value="F:3-phosphoshikimate 1-carboxyvinyltransferase activity"/>
    <property type="evidence" value="ECO:0007669"/>
    <property type="project" value="UniProtKB-UniRule"/>
</dbReference>
<comment type="caution">
    <text evidence="7">Lacks conserved residue(s) required for the propagation of feature annotation.</text>
</comment>
<accession>A0A368BLN1</accession>
<dbReference type="Pfam" id="PF00275">
    <property type="entry name" value="EPSP_synthase"/>
    <property type="match status" value="1"/>
</dbReference>
<comment type="pathway">
    <text evidence="1 7">Metabolic intermediate biosynthesis; chorismate biosynthesis; chorismate from D-erythrose 4-phosphate and phosphoenolpyruvate: step 6/7.</text>
</comment>
<dbReference type="HAMAP" id="MF_00210">
    <property type="entry name" value="EPSP_synth"/>
    <property type="match status" value="1"/>
</dbReference>
<organism evidence="9 10">
    <name type="scientific">SAR86 cluster bacterium</name>
    <dbReference type="NCBI Taxonomy" id="2030880"/>
    <lineage>
        <taxon>Bacteria</taxon>
        <taxon>Pseudomonadati</taxon>
        <taxon>Pseudomonadota</taxon>
        <taxon>Gammaproteobacteria</taxon>
        <taxon>SAR86 cluster</taxon>
    </lineage>
</organism>
<feature type="binding site" evidence="7">
    <location>
        <position position="320"/>
    </location>
    <ligand>
        <name>3-phosphoshikimate</name>
        <dbReference type="ChEBI" id="CHEBI:145989"/>
    </ligand>
</feature>
<feature type="binding site" evidence="7">
    <location>
        <position position="69"/>
    </location>
    <ligand>
        <name>phosphoenolpyruvate</name>
        <dbReference type="ChEBI" id="CHEBI:58702"/>
    </ligand>
</feature>
<comment type="similarity">
    <text evidence="2 7">Belongs to the EPSP synthase family.</text>
</comment>
<dbReference type="PIRSF" id="PIRSF000505">
    <property type="entry name" value="EPSPS"/>
    <property type="match status" value="1"/>
</dbReference>
<sequence length="414" mass="45083">MSPIKVRPAKNFSGQIELPLDKSIAQRAAILNLPTNSGVLGEDIISTKKAVLESNSSKSKKDLFLGNSGTGIRLLTGYLSGTGKSFSLSGDKSLNSRPMARIADPLNSMGANISLTNGKAPIQINPARLKDEFFYVMPVASAQLKSSLLLAALNARTKIKIIEPIETRNHTELMLLHLEADLKIEQADEGNVIVLDGAKGYEKKSIFVPGDFSSASFFIALGLLAPDSELFIPDVGLNSTRIAFLELLKEMEAKIEIRKKRIKNRELIADLVVRSSQLKLKSVPNYLVPNLIDEIPILSVVAAFSDGQLKLDGIGELRVKESNRLDAIQKILNTLGVQYEQQDDSLKIIGAGKNFTFDGGSFNSFGDHRIAMCAVISSVRSTSDIYIDDIKSIATSFPNFISNLEQLGFTLIKS</sequence>
<dbReference type="EC" id="2.5.1.19" evidence="7"/>
<evidence type="ECO:0000313" key="9">
    <source>
        <dbReference type="EMBL" id="RCL38213.1"/>
    </source>
</evidence>
<feature type="binding site" evidence="7">
    <location>
        <position position="97"/>
    </location>
    <ligand>
        <name>phosphoenolpyruvate</name>
        <dbReference type="ChEBI" id="CHEBI:58702"/>
    </ligand>
</feature>
<dbReference type="PROSITE" id="PS00104">
    <property type="entry name" value="EPSP_SYNTHASE_1"/>
    <property type="match status" value="1"/>
</dbReference>
<evidence type="ECO:0000259" key="8">
    <source>
        <dbReference type="Pfam" id="PF00275"/>
    </source>
</evidence>
<proteinExistence type="inferred from homology"/>
<dbReference type="PANTHER" id="PTHR21090:SF5">
    <property type="entry name" value="PENTAFUNCTIONAL AROM POLYPEPTIDE"/>
    <property type="match status" value="1"/>
</dbReference>
<feature type="binding site" evidence="7">
    <location>
        <position position="23"/>
    </location>
    <ligand>
        <name>3-phosphoshikimate</name>
        <dbReference type="ChEBI" id="CHEBI:145989"/>
    </ligand>
</feature>
<evidence type="ECO:0000313" key="10">
    <source>
        <dbReference type="Proteomes" id="UP000252147"/>
    </source>
</evidence>
<dbReference type="EMBL" id="QOPD01000004">
    <property type="protein sequence ID" value="RCL38213.1"/>
    <property type="molecule type" value="Genomic_DNA"/>
</dbReference>
<evidence type="ECO:0000256" key="5">
    <source>
        <dbReference type="ARBA" id="ARBA00023141"/>
    </source>
</evidence>
<keyword evidence="5 7" id="KW-0057">Aromatic amino acid biosynthesis</keyword>
<reference evidence="9 10" key="1">
    <citation type="journal article" date="2018" name="Microbiome">
        <title>Fine metagenomic profile of the Mediterranean stratified and mixed water columns revealed by assembly and recruitment.</title>
        <authorList>
            <person name="Haro-Moreno J.M."/>
            <person name="Lopez-Perez M."/>
            <person name="De La Torre J.R."/>
            <person name="Picazo A."/>
            <person name="Camacho A."/>
            <person name="Rodriguez-Valera F."/>
        </authorList>
    </citation>
    <scope>NUCLEOTIDE SEQUENCE [LARGE SCALE GENOMIC DNA]</scope>
    <source>
        <strain evidence="9">MED-G83</strain>
    </source>
</reference>
<comment type="catalytic activity">
    <reaction evidence="6">
        <text>3-phosphoshikimate + phosphoenolpyruvate = 5-O-(1-carboxyvinyl)-3-phosphoshikimate + phosphate</text>
        <dbReference type="Rhea" id="RHEA:21256"/>
        <dbReference type="ChEBI" id="CHEBI:43474"/>
        <dbReference type="ChEBI" id="CHEBI:57701"/>
        <dbReference type="ChEBI" id="CHEBI:58702"/>
        <dbReference type="ChEBI" id="CHEBI:145989"/>
        <dbReference type="EC" id="2.5.1.19"/>
    </reaction>
    <physiologicalReaction direction="left-to-right" evidence="6">
        <dbReference type="Rhea" id="RHEA:21257"/>
    </physiologicalReaction>
</comment>
<keyword evidence="4 7" id="KW-0808">Transferase</keyword>
<dbReference type="GO" id="GO:0009423">
    <property type="term" value="P:chorismate biosynthetic process"/>
    <property type="evidence" value="ECO:0007669"/>
    <property type="project" value="UniProtKB-UniRule"/>
</dbReference>
<dbReference type="InterPro" id="IPR006264">
    <property type="entry name" value="EPSP_synthase"/>
</dbReference>
<dbReference type="PANTHER" id="PTHR21090">
    <property type="entry name" value="AROM/DEHYDROQUINATE SYNTHASE"/>
    <property type="match status" value="1"/>
</dbReference>
<keyword evidence="7" id="KW-0963">Cytoplasm</keyword>
<feature type="binding site" evidence="7">
    <location>
        <position position="143"/>
    </location>
    <ligand>
        <name>phosphoenolpyruvate</name>
        <dbReference type="ChEBI" id="CHEBI:58702"/>
    </ligand>
</feature>
<feature type="binding site" evidence="7">
    <location>
        <position position="27"/>
    </location>
    <ligand>
        <name>3-phosphoshikimate</name>
        <dbReference type="ChEBI" id="CHEBI:145989"/>
    </ligand>
</feature>
<dbReference type="SUPFAM" id="SSF55205">
    <property type="entry name" value="EPT/RTPC-like"/>
    <property type="match status" value="1"/>
</dbReference>
<dbReference type="Gene3D" id="3.65.10.10">
    <property type="entry name" value="Enolpyruvate transferase domain"/>
    <property type="match status" value="2"/>
</dbReference>
<dbReference type="GO" id="GO:0008652">
    <property type="term" value="P:amino acid biosynthetic process"/>
    <property type="evidence" value="ECO:0007669"/>
    <property type="project" value="UniProtKB-KW"/>
</dbReference>
<feature type="domain" description="Enolpyruvate transferase" evidence="8">
    <location>
        <begin position="55"/>
        <end position="404"/>
    </location>
</feature>
<feature type="binding site" evidence="7">
    <location>
        <position position="22"/>
    </location>
    <ligand>
        <name>3-phosphoshikimate</name>
        <dbReference type="ChEBI" id="CHEBI:145989"/>
    </ligand>
</feature>
<dbReference type="NCBIfam" id="TIGR01356">
    <property type="entry name" value="aroA"/>
    <property type="match status" value="1"/>
</dbReference>